<accession>A0ABW4HQ64</accession>
<feature type="transmembrane region" description="Helical" evidence="1">
    <location>
        <begin position="7"/>
        <end position="25"/>
    </location>
</feature>
<keyword evidence="1" id="KW-1133">Transmembrane helix</keyword>
<comment type="caution">
    <text evidence="2">The sequence shown here is derived from an EMBL/GenBank/DDBJ whole genome shotgun (WGS) entry which is preliminary data.</text>
</comment>
<feature type="transmembrane region" description="Helical" evidence="1">
    <location>
        <begin position="31"/>
        <end position="48"/>
    </location>
</feature>
<evidence type="ECO:0000313" key="2">
    <source>
        <dbReference type="EMBL" id="MFD1606815.1"/>
    </source>
</evidence>
<dbReference type="Proteomes" id="UP001597221">
    <property type="component" value="Unassembled WGS sequence"/>
</dbReference>
<dbReference type="RefSeq" id="WP_251517461.1">
    <property type="nucleotide sequence ID" value="NZ_JAMBON010000058.1"/>
</dbReference>
<evidence type="ECO:0000256" key="1">
    <source>
        <dbReference type="SAM" id="Phobius"/>
    </source>
</evidence>
<reference evidence="3" key="1">
    <citation type="journal article" date="2019" name="Int. J. Syst. Evol. Microbiol.">
        <title>The Global Catalogue of Microorganisms (GCM) 10K type strain sequencing project: providing services to taxonomists for standard genome sequencing and annotation.</title>
        <authorList>
            <consortium name="The Broad Institute Genomics Platform"/>
            <consortium name="The Broad Institute Genome Sequencing Center for Infectious Disease"/>
            <person name="Wu L."/>
            <person name="Ma J."/>
        </authorList>
    </citation>
    <scope>NUCLEOTIDE SEQUENCE [LARGE SCALE GENOMIC DNA]</scope>
    <source>
        <strain evidence="3">CGMCC 1.12376</strain>
    </source>
</reference>
<proteinExistence type="predicted"/>
<organism evidence="2 3">
    <name type="scientific">Oceanobacillus luteolus</name>
    <dbReference type="NCBI Taxonomy" id="1274358"/>
    <lineage>
        <taxon>Bacteria</taxon>
        <taxon>Bacillati</taxon>
        <taxon>Bacillota</taxon>
        <taxon>Bacilli</taxon>
        <taxon>Bacillales</taxon>
        <taxon>Bacillaceae</taxon>
        <taxon>Oceanobacillus</taxon>
    </lineage>
</organism>
<protein>
    <submittedName>
        <fullName evidence="2">Uncharacterized protein</fullName>
    </submittedName>
</protein>
<sequence>MDKKMKFAIYLAIVVLTFFLIVSLITERWGFFIWSLLPVFMSTMITFTQKAEK</sequence>
<keyword evidence="1" id="KW-0812">Transmembrane</keyword>
<keyword evidence="1" id="KW-0472">Membrane</keyword>
<dbReference type="EMBL" id="JBHUDE010000015">
    <property type="protein sequence ID" value="MFD1606815.1"/>
    <property type="molecule type" value="Genomic_DNA"/>
</dbReference>
<name>A0ABW4HQ64_9BACI</name>
<keyword evidence="3" id="KW-1185">Reference proteome</keyword>
<evidence type="ECO:0000313" key="3">
    <source>
        <dbReference type="Proteomes" id="UP001597221"/>
    </source>
</evidence>
<gene>
    <name evidence="2" type="ORF">ACFSBH_04025</name>
</gene>